<dbReference type="GeneID" id="37272588"/>
<dbReference type="GO" id="GO:0005886">
    <property type="term" value="C:plasma membrane"/>
    <property type="evidence" value="ECO:0007669"/>
    <property type="project" value="TreeGrafter"/>
</dbReference>
<feature type="compositionally biased region" description="Basic and acidic residues" evidence="7">
    <location>
        <begin position="262"/>
        <end position="277"/>
    </location>
</feature>
<feature type="compositionally biased region" description="Basic and acidic residues" evidence="7">
    <location>
        <begin position="360"/>
        <end position="371"/>
    </location>
</feature>
<feature type="compositionally biased region" description="Basic and acidic residues" evidence="7">
    <location>
        <begin position="535"/>
        <end position="545"/>
    </location>
</feature>
<dbReference type="InterPro" id="IPR027815">
    <property type="entry name" value="CSC1/OSCA1-like_cyt"/>
</dbReference>
<dbReference type="GO" id="GO:0005227">
    <property type="term" value="F:calcium-activated cation channel activity"/>
    <property type="evidence" value="ECO:0007669"/>
    <property type="project" value="InterPro"/>
</dbReference>
<dbReference type="OrthoDB" id="1689567at2759"/>
<evidence type="ECO:0000256" key="3">
    <source>
        <dbReference type="ARBA" id="ARBA00022448"/>
    </source>
</evidence>
<feature type="region of interest" description="Disordered" evidence="7">
    <location>
        <begin position="1298"/>
        <end position="1324"/>
    </location>
</feature>
<feature type="domain" description="CSC1/OSCA1-like 7TM region" evidence="9">
    <location>
        <begin position="677"/>
        <end position="947"/>
    </location>
</feature>
<evidence type="ECO:0000259" key="11">
    <source>
        <dbReference type="Pfam" id="PF14703"/>
    </source>
</evidence>
<evidence type="ECO:0000313" key="12">
    <source>
        <dbReference type="EMBL" id="PWN99601.1"/>
    </source>
</evidence>
<name>A0A316ZDJ6_9BASI</name>
<keyword evidence="3" id="KW-0813">Transport</keyword>
<feature type="transmembrane region" description="Helical" evidence="8">
    <location>
        <begin position="138"/>
        <end position="158"/>
    </location>
</feature>
<feature type="region of interest" description="Disordered" evidence="7">
    <location>
        <begin position="1024"/>
        <end position="1050"/>
    </location>
</feature>
<feature type="transmembrane region" description="Helical" evidence="8">
    <location>
        <begin position="819"/>
        <end position="848"/>
    </location>
</feature>
<dbReference type="InterPro" id="IPR003864">
    <property type="entry name" value="CSC1/OSCA1-like_7TM"/>
</dbReference>
<feature type="domain" description="CSC1/OSCA1-like cytosolic" evidence="11">
    <location>
        <begin position="406"/>
        <end position="662"/>
    </location>
</feature>
<dbReference type="InterPro" id="IPR045122">
    <property type="entry name" value="Csc1-like"/>
</dbReference>
<keyword evidence="4 8" id="KW-0812">Transmembrane</keyword>
<dbReference type="Pfam" id="PF14703">
    <property type="entry name" value="PHM7_cyt"/>
    <property type="match status" value="1"/>
</dbReference>
<evidence type="ECO:0000256" key="4">
    <source>
        <dbReference type="ARBA" id="ARBA00022692"/>
    </source>
</evidence>
<dbReference type="STRING" id="58919.A0A316ZDJ6"/>
<feature type="domain" description="CSC1/OSCA1-like N-terminal transmembrane" evidence="10">
    <location>
        <begin position="85"/>
        <end position="226"/>
    </location>
</feature>
<feature type="compositionally biased region" description="Low complexity" evidence="7">
    <location>
        <begin position="252"/>
        <end position="261"/>
    </location>
</feature>
<reference evidence="12 13" key="1">
    <citation type="journal article" date="2018" name="Mol. Biol. Evol.">
        <title>Broad Genomic Sampling Reveals a Smut Pathogenic Ancestry of the Fungal Clade Ustilaginomycotina.</title>
        <authorList>
            <person name="Kijpornyongpan T."/>
            <person name="Mondo S.J."/>
            <person name="Barry K."/>
            <person name="Sandor L."/>
            <person name="Lee J."/>
            <person name="Lipzen A."/>
            <person name="Pangilinan J."/>
            <person name="LaButti K."/>
            <person name="Hainaut M."/>
            <person name="Henrissat B."/>
            <person name="Grigoriev I.V."/>
            <person name="Spatafora J.W."/>
            <person name="Aime M.C."/>
        </authorList>
    </citation>
    <scope>NUCLEOTIDE SEQUENCE [LARGE SCALE GENOMIC DNA]</scope>
    <source>
        <strain evidence="12 13">MCA 4186</strain>
    </source>
</reference>
<dbReference type="Proteomes" id="UP000245946">
    <property type="component" value="Unassembled WGS sequence"/>
</dbReference>
<keyword evidence="6 8" id="KW-0472">Membrane</keyword>
<feature type="compositionally biased region" description="Basic and acidic residues" evidence="7">
    <location>
        <begin position="1721"/>
        <end position="1736"/>
    </location>
</feature>
<evidence type="ECO:0000256" key="5">
    <source>
        <dbReference type="ARBA" id="ARBA00022989"/>
    </source>
</evidence>
<feature type="transmembrane region" description="Helical" evidence="8">
    <location>
        <begin position="927"/>
        <end position="951"/>
    </location>
</feature>
<feature type="compositionally biased region" description="Polar residues" evidence="7">
    <location>
        <begin position="1816"/>
        <end position="1833"/>
    </location>
</feature>
<evidence type="ECO:0000256" key="7">
    <source>
        <dbReference type="SAM" id="MobiDB-lite"/>
    </source>
</evidence>
<feature type="transmembrane region" description="Helical" evidence="8">
    <location>
        <begin position="775"/>
        <end position="799"/>
    </location>
</feature>
<organism evidence="12 13">
    <name type="scientific">Tilletiopsis washingtonensis</name>
    <dbReference type="NCBI Taxonomy" id="58919"/>
    <lineage>
        <taxon>Eukaryota</taxon>
        <taxon>Fungi</taxon>
        <taxon>Dikarya</taxon>
        <taxon>Basidiomycota</taxon>
        <taxon>Ustilaginomycotina</taxon>
        <taxon>Exobasidiomycetes</taxon>
        <taxon>Entylomatales</taxon>
        <taxon>Entylomatales incertae sedis</taxon>
        <taxon>Tilletiopsis</taxon>
    </lineage>
</organism>
<feature type="region of interest" description="Disordered" evidence="7">
    <location>
        <begin position="506"/>
        <end position="551"/>
    </location>
</feature>
<dbReference type="InterPro" id="IPR032880">
    <property type="entry name" value="CSC1/OSCA1-like_N"/>
</dbReference>
<dbReference type="PANTHER" id="PTHR13018:SF139">
    <property type="entry name" value="PHOSPHATE METABOLISM PROTEIN 7"/>
    <property type="match status" value="1"/>
</dbReference>
<dbReference type="Pfam" id="PF02714">
    <property type="entry name" value="RSN1_7TM"/>
    <property type="match status" value="1"/>
</dbReference>
<feature type="transmembrane region" description="Helical" evidence="8">
    <location>
        <begin position="957"/>
        <end position="976"/>
    </location>
</feature>
<feature type="transmembrane region" description="Helical" evidence="8">
    <location>
        <begin position="206"/>
        <end position="227"/>
    </location>
</feature>
<feature type="transmembrane region" description="Helical" evidence="8">
    <location>
        <begin position="12"/>
        <end position="34"/>
    </location>
</feature>
<gene>
    <name evidence="12" type="ORF">FA09DRAFT_359032</name>
</gene>
<feature type="compositionally biased region" description="Basic and acidic residues" evidence="7">
    <location>
        <begin position="506"/>
        <end position="521"/>
    </location>
</feature>
<accession>A0A316ZDJ6</accession>
<proteinExistence type="inferred from homology"/>
<evidence type="ECO:0008006" key="14">
    <source>
        <dbReference type="Google" id="ProtNLM"/>
    </source>
</evidence>
<feature type="transmembrane region" description="Helical" evidence="8">
    <location>
        <begin position="869"/>
        <end position="885"/>
    </location>
</feature>
<evidence type="ECO:0000313" key="13">
    <source>
        <dbReference type="Proteomes" id="UP000245946"/>
    </source>
</evidence>
<feature type="region of interest" description="Disordered" evidence="7">
    <location>
        <begin position="1703"/>
        <end position="1848"/>
    </location>
</feature>
<evidence type="ECO:0000256" key="1">
    <source>
        <dbReference type="ARBA" id="ARBA00004141"/>
    </source>
</evidence>
<feature type="transmembrane region" description="Helical" evidence="8">
    <location>
        <begin position="724"/>
        <end position="744"/>
    </location>
</feature>
<dbReference type="RefSeq" id="XP_025599880.1">
    <property type="nucleotide sequence ID" value="XM_025745044.1"/>
</dbReference>
<evidence type="ECO:0000256" key="6">
    <source>
        <dbReference type="ARBA" id="ARBA00023136"/>
    </source>
</evidence>
<feature type="compositionally biased region" description="Basic residues" evidence="7">
    <location>
        <begin position="1221"/>
        <end position="1233"/>
    </location>
</feature>
<feature type="region of interest" description="Disordered" evidence="7">
    <location>
        <begin position="1551"/>
        <end position="1631"/>
    </location>
</feature>
<feature type="region of interest" description="Disordered" evidence="7">
    <location>
        <begin position="1215"/>
        <end position="1238"/>
    </location>
</feature>
<keyword evidence="13" id="KW-1185">Reference proteome</keyword>
<evidence type="ECO:0000256" key="2">
    <source>
        <dbReference type="ARBA" id="ARBA00007779"/>
    </source>
</evidence>
<comment type="similarity">
    <text evidence="2">Belongs to the CSC1 (TC 1.A.17) family.</text>
</comment>
<keyword evidence="5 8" id="KW-1133">Transmembrane helix</keyword>
<dbReference type="EMBL" id="KZ819287">
    <property type="protein sequence ID" value="PWN99601.1"/>
    <property type="molecule type" value="Genomic_DNA"/>
</dbReference>
<evidence type="ECO:0000256" key="8">
    <source>
        <dbReference type="SAM" id="Phobius"/>
    </source>
</evidence>
<sequence length="1848" mass="204377">MADQFSRKTNTSFSGLVTTLAIFAAVGSICLVGFETMRQLRRLPRTRFVHFWKAGRREREGGGGVDEHGIGARDKMGPEDWEMGHLYLARMFHATTPSPPMARLPLSWPLQALKFTDWFYAKHTGMDTVVYVRFLRALVWWTFLQTCTTAPILLAIHFKYSQGVQITDMSRASLSWLVTSPVDQAACDLDPITCERKPNVQGRSLLWIHLCLIWWISFTWFYALWWLGRGSLTIRSRLVDDIRKKRAETLEAKAAAAPTSAEQRKYKLSDEQHESEHAPYSATSQGFPASMSEAQGLGDQADDSEGWRQRTLMVMNLPATMRDEASIRRYFEEFLRPDDDLSVISAEDVAERNAQSTAVDRLRASESRKADLSAVDSATDGGDQSGHDRVRTHRGPGPDPHPYRHQRSPVQTVVLVRKMNELSSMLSRRQEVLSQLEAAHVKLAKNAMQAVGKTTQRMRKSTGASKHGGGRLANFQAWLRREEKDPQVAEREGSPGGIIADVEKHAASGAHGDSERAKELAQRLARFSPTNRGQHGREREERADSLDNASRKNKNVMHETVWEALAEVPRELLDQYQPVTRLSALFRGQTVPTIDYLLTKLNLLTALVTEMRCKPPSSYEATSTAFVTFRDPRQARMVWRELKTQIVVKVRMAPEVKDLDWERLMRTSFTGDLVRGVGVNAFFWGFTIFWVIPINILTTGLFSVQNLEKVFAPLRAFFERNPNVQGFVSVTLPTLLVSLITMAVPELIFQISKRAQGFVTFSTLYDQCLCRYWKFVICNVVIFFCIGVTAVTTILQQVGASGRVLDNIAFSFPTAAPFYVSYLMLGMALHTGFELLGFMVPLIQHLGARKAATPRSRALKTLPRNFNRYYWLPFHLLILTIVFIFSLLNPLVIPFALIYLFVAMIVFKKNFAYTYFRRFNEMEGAVYFVRLLRFSLDGLVTAQVVITIFFSVTNQRAVYIGLTAVLIPITVAIKLLGTRLWKSQCRAIEDDEANALCGIGTNTPLTKSAQRDWGIEHAEAGRFDTADSRSPLDARASGRYPPVAPPTPQGSTMFRVWHRIHDSFNANGHDNPSYIAGAEARGHTSGAKMLTSAPMSALRNAAQAAKNRSASAKAQIEFARHSNHADPSQDHLPDIQAQAYDAVRSRGGRSNAIKRRNGVVRSGTLKRGMSMKSSRSDEAPFLSGFDAVAFHAPVPDDENNVGDESFADGEQQLVEHEHSTPRHHRGRSQRHRERQASYSTTIVRGSPAAYAAGGQSDVFGEVDEFGAMQCKNGDSSVAAHDAPAARGRFDTLLHPGHAAVPSKESATSSAGNTSEDEEDYSDMEQGPLVRPHAKLRWDDTPNNQARYNNPFYSRELDPFLWLPRNPLAPLDLMDTVEWHGCALVSSQGGAGHVGDWSEDEDEEEDDIKDADGNAITDMRSQTGRGLDVADLQGDEEIFITGPLAQRLQEAEDAEEVIDPAASLPRNVMDDYKRAIRRDEISDIGRGDSVGESPLIKRSNSAVSGMSLPLRSPSLRARQMQAFHADEEGRQSITQQRQMTHSNTITSLELGAGMSESPLPAPGSTGGELQAQQEQSVSALLATPTPGVKFGADPSTGRTRPVAGGGSQHLTRANMRSGGAESVASGHTGVSRTVTMRQALQAEVLEEERRRTVRERLVAVKKAASVNKKKNKANDEEAIEELAGRTLGRSDTIMARHERALARRQAGFSDGGSVSGTVIAPSERRTFSQSQDERSEGGRFGLRDFSFARSPPRAGAATRRPSTGNTAATRHLRPASQGGDMQMQEMAAQGTPVRSASTSVRAPEPQPGNRRELPPINTMTTSPEQQTSAATSANVAGISPISPNVRRGP</sequence>
<feature type="transmembrane region" description="Helical" evidence="8">
    <location>
        <begin position="681"/>
        <end position="704"/>
    </location>
</feature>
<feature type="compositionally biased region" description="Polar residues" evidence="7">
    <location>
        <begin position="1304"/>
        <end position="1313"/>
    </location>
</feature>
<evidence type="ECO:0000259" key="10">
    <source>
        <dbReference type="Pfam" id="PF13967"/>
    </source>
</evidence>
<feature type="region of interest" description="Disordered" evidence="7">
    <location>
        <begin position="252"/>
        <end position="304"/>
    </location>
</feature>
<feature type="region of interest" description="Disordered" evidence="7">
    <location>
        <begin position="350"/>
        <end position="410"/>
    </location>
</feature>
<comment type="subcellular location">
    <subcellularLocation>
        <location evidence="1">Membrane</location>
        <topology evidence="1">Multi-pass membrane protein</topology>
    </subcellularLocation>
</comment>
<protein>
    <recommendedName>
        <fullName evidence="14">DUF221-domain-containing protein</fullName>
    </recommendedName>
</protein>
<dbReference type="PANTHER" id="PTHR13018">
    <property type="entry name" value="PROBABLE MEMBRANE PROTEIN DUF221-RELATED"/>
    <property type="match status" value="1"/>
</dbReference>
<evidence type="ECO:0000259" key="9">
    <source>
        <dbReference type="Pfam" id="PF02714"/>
    </source>
</evidence>
<dbReference type="Pfam" id="PF13967">
    <property type="entry name" value="RSN1_TM"/>
    <property type="match status" value="1"/>
</dbReference>